<dbReference type="GO" id="GO:0004525">
    <property type="term" value="F:ribonuclease III activity"/>
    <property type="evidence" value="ECO:0007669"/>
    <property type="project" value="UniProtKB-EC"/>
</dbReference>
<dbReference type="GO" id="GO:0010468">
    <property type="term" value="P:regulation of gene expression"/>
    <property type="evidence" value="ECO:0007669"/>
    <property type="project" value="TreeGrafter"/>
</dbReference>
<dbReference type="NCBIfam" id="TIGR02191">
    <property type="entry name" value="RNaseIII"/>
    <property type="match status" value="1"/>
</dbReference>
<evidence type="ECO:0000256" key="2">
    <source>
        <dbReference type="ARBA" id="ARBA00010183"/>
    </source>
</evidence>
<evidence type="ECO:0000259" key="9">
    <source>
        <dbReference type="PROSITE" id="PS50142"/>
    </source>
</evidence>
<dbReference type="Pfam" id="PF00035">
    <property type="entry name" value="dsrm"/>
    <property type="match status" value="1"/>
</dbReference>
<comment type="catalytic activity">
    <reaction evidence="1">
        <text>Endonucleolytic cleavage to 5'-phosphomonoester.</text>
        <dbReference type="EC" id="3.1.26.3"/>
    </reaction>
</comment>
<accession>A0A6J6C5E4</accession>
<keyword evidence="5" id="KW-0255">Endonuclease</keyword>
<sequence length="226" mass="24180">MSHGLEVLIERLGVSISQDLLTQALTHRSHSYENGNQPNNERLEFLGDSVLGFVVTAELYKRFGELQEGELSSLKNSVVSAKALAEVAAGIDIGSFLLLGKGEEKTGGRDKGNLLADAFEAILGAIYVEHGLTRASEMVERFIFPLLNNHTDLLLKSEPKTKLQEIAQERGLAAPAYETTHTGPDHDRIFSATVTVGEVVAAGEARSRKGAESEAAIAAIKALGGN</sequence>
<keyword evidence="4" id="KW-0540">Nuclease</keyword>
<dbReference type="Gene3D" id="1.10.1520.10">
    <property type="entry name" value="Ribonuclease III domain"/>
    <property type="match status" value="1"/>
</dbReference>
<proteinExistence type="inferred from homology"/>
<keyword evidence="6" id="KW-0378">Hydrolase</keyword>
<dbReference type="PANTHER" id="PTHR11207:SF0">
    <property type="entry name" value="RIBONUCLEASE 3"/>
    <property type="match status" value="1"/>
</dbReference>
<dbReference type="SMART" id="SM00535">
    <property type="entry name" value="RIBOc"/>
    <property type="match status" value="1"/>
</dbReference>
<gene>
    <name evidence="10" type="ORF">UFOPK1410_00988</name>
</gene>
<evidence type="ECO:0000256" key="6">
    <source>
        <dbReference type="ARBA" id="ARBA00022801"/>
    </source>
</evidence>
<organism evidence="10">
    <name type="scientific">freshwater metagenome</name>
    <dbReference type="NCBI Taxonomy" id="449393"/>
    <lineage>
        <taxon>unclassified sequences</taxon>
        <taxon>metagenomes</taxon>
        <taxon>ecological metagenomes</taxon>
    </lineage>
</organism>
<dbReference type="Gene3D" id="3.30.160.20">
    <property type="match status" value="1"/>
</dbReference>
<dbReference type="PROSITE" id="PS00517">
    <property type="entry name" value="RNASE_3_1"/>
    <property type="match status" value="1"/>
</dbReference>
<dbReference type="AlphaFoldDB" id="A0A6J6C5E4"/>
<feature type="domain" description="DRBM" evidence="8">
    <location>
        <begin position="158"/>
        <end position="225"/>
    </location>
</feature>
<evidence type="ECO:0000256" key="4">
    <source>
        <dbReference type="ARBA" id="ARBA00022722"/>
    </source>
</evidence>
<dbReference type="PANTHER" id="PTHR11207">
    <property type="entry name" value="RIBONUCLEASE III"/>
    <property type="match status" value="1"/>
</dbReference>
<protein>
    <recommendedName>
        <fullName evidence="3">ribonuclease III</fullName>
        <ecNumber evidence="3">3.1.26.3</ecNumber>
    </recommendedName>
</protein>
<dbReference type="InterPro" id="IPR036389">
    <property type="entry name" value="RNase_III_sf"/>
</dbReference>
<dbReference type="InterPro" id="IPR011907">
    <property type="entry name" value="RNase_III"/>
</dbReference>
<feature type="domain" description="RNase III" evidence="9">
    <location>
        <begin position="5"/>
        <end position="131"/>
    </location>
</feature>
<dbReference type="SMART" id="SM00358">
    <property type="entry name" value="DSRM"/>
    <property type="match status" value="1"/>
</dbReference>
<evidence type="ECO:0000313" key="10">
    <source>
        <dbReference type="EMBL" id="CAB4546284.1"/>
    </source>
</evidence>
<evidence type="ECO:0000256" key="7">
    <source>
        <dbReference type="ARBA" id="ARBA00022884"/>
    </source>
</evidence>
<dbReference type="GO" id="GO:0003725">
    <property type="term" value="F:double-stranded RNA binding"/>
    <property type="evidence" value="ECO:0007669"/>
    <property type="project" value="TreeGrafter"/>
</dbReference>
<dbReference type="InterPro" id="IPR014720">
    <property type="entry name" value="dsRBD_dom"/>
</dbReference>
<dbReference type="CDD" id="cd10845">
    <property type="entry name" value="DSRM_RNAse_III_family"/>
    <property type="match status" value="1"/>
</dbReference>
<dbReference type="HAMAP" id="MF_00104">
    <property type="entry name" value="RNase_III"/>
    <property type="match status" value="1"/>
</dbReference>
<dbReference type="FunFam" id="1.10.1520.10:FF:000001">
    <property type="entry name" value="Ribonuclease 3"/>
    <property type="match status" value="1"/>
</dbReference>
<reference evidence="10" key="1">
    <citation type="submission" date="2020-05" db="EMBL/GenBank/DDBJ databases">
        <authorList>
            <person name="Chiriac C."/>
            <person name="Salcher M."/>
            <person name="Ghai R."/>
            <person name="Kavagutti S V."/>
        </authorList>
    </citation>
    <scope>NUCLEOTIDE SEQUENCE</scope>
</reference>
<dbReference type="PROSITE" id="PS50137">
    <property type="entry name" value="DS_RBD"/>
    <property type="match status" value="1"/>
</dbReference>
<dbReference type="EMBL" id="CAEZSH010000153">
    <property type="protein sequence ID" value="CAB4546284.1"/>
    <property type="molecule type" value="Genomic_DNA"/>
</dbReference>
<name>A0A6J6C5E4_9ZZZZ</name>
<evidence type="ECO:0000256" key="5">
    <source>
        <dbReference type="ARBA" id="ARBA00022759"/>
    </source>
</evidence>
<dbReference type="GO" id="GO:0006364">
    <property type="term" value="P:rRNA processing"/>
    <property type="evidence" value="ECO:0007669"/>
    <property type="project" value="InterPro"/>
</dbReference>
<dbReference type="SUPFAM" id="SSF54768">
    <property type="entry name" value="dsRNA-binding domain-like"/>
    <property type="match status" value="1"/>
</dbReference>
<keyword evidence="7" id="KW-0694">RNA-binding</keyword>
<evidence type="ECO:0000256" key="1">
    <source>
        <dbReference type="ARBA" id="ARBA00000109"/>
    </source>
</evidence>
<dbReference type="CDD" id="cd00593">
    <property type="entry name" value="RIBOc"/>
    <property type="match status" value="1"/>
</dbReference>
<evidence type="ECO:0000259" key="8">
    <source>
        <dbReference type="PROSITE" id="PS50137"/>
    </source>
</evidence>
<dbReference type="Pfam" id="PF14622">
    <property type="entry name" value="Ribonucleas_3_3"/>
    <property type="match status" value="1"/>
</dbReference>
<evidence type="ECO:0000256" key="3">
    <source>
        <dbReference type="ARBA" id="ARBA00012177"/>
    </source>
</evidence>
<dbReference type="SUPFAM" id="SSF69065">
    <property type="entry name" value="RNase III domain-like"/>
    <property type="match status" value="1"/>
</dbReference>
<dbReference type="PROSITE" id="PS50142">
    <property type="entry name" value="RNASE_3_2"/>
    <property type="match status" value="1"/>
</dbReference>
<comment type="similarity">
    <text evidence="2">Belongs to the ribonuclease III family.</text>
</comment>
<dbReference type="InterPro" id="IPR000999">
    <property type="entry name" value="RNase_III_dom"/>
</dbReference>
<dbReference type="EC" id="3.1.26.3" evidence="3"/>